<comment type="similarity">
    <text evidence="1">Belongs to the short-chain dehydrogenases/reductases (SDR) family.</text>
</comment>
<dbReference type="InterPro" id="IPR002347">
    <property type="entry name" value="SDR_fam"/>
</dbReference>
<organism evidence="2 3">
    <name type="scientific">Saccharopolyspora oryzae</name>
    <dbReference type="NCBI Taxonomy" id="2997343"/>
    <lineage>
        <taxon>Bacteria</taxon>
        <taxon>Bacillati</taxon>
        <taxon>Actinomycetota</taxon>
        <taxon>Actinomycetes</taxon>
        <taxon>Pseudonocardiales</taxon>
        <taxon>Pseudonocardiaceae</taxon>
        <taxon>Saccharopolyspora</taxon>
    </lineage>
</organism>
<accession>A0ABT4UQS8</accession>
<proteinExistence type="inferred from homology"/>
<dbReference type="EMBL" id="JAQGLA010000002">
    <property type="protein sequence ID" value="MDA3624071.1"/>
    <property type="molecule type" value="Genomic_DNA"/>
</dbReference>
<dbReference type="PANTHER" id="PTHR42760">
    <property type="entry name" value="SHORT-CHAIN DEHYDROGENASES/REDUCTASES FAMILY MEMBER"/>
    <property type="match status" value="1"/>
</dbReference>
<dbReference type="PRINTS" id="PR00081">
    <property type="entry name" value="GDHRDH"/>
</dbReference>
<protein>
    <submittedName>
        <fullName evidence="2">SDR family oxidoreductase</fullName>
    </submittedName>
</protein>
<name>A0ABT4UQS8_9PSEU</name>
<dbReference type="InterPro" id="IPR020904">
    <property type="entry name" value="Sc_DH/Rdtase_CS"/>
</dbReference>
<evidence type="ECO:0000313" key="3">
    <source>
        <dbReference type="Proteomes" id="UP001210380"/>
    </source>
</evidence>
<comment type="caution">
    <text evidence="2">The sequence shown here is derived from an EMBL/GenBank/DDBJ whole genome shotgun (WGS) entry which is preliminary data.</text>
</comment>
<sequence length="254" mass="25720">MSGLLDGKVVFITGAAGGIGRATCLLAAAEGAKVAATDVSAEGAEKTAQLVRDAGGESFAAAADLTDGDSVEAMFSAVIDHYGRIDGAFNNAGVSGGQVGQGGKLVADWDEDAFDLVLAVNLKGVWRCMRAELEQMVAQGHGTIVNTASLAGLAGFKTTAGYSAAKHGVIGLTKTAAIEYAPVVRVNAVCPGYTDTDLMKDAMARGGSTIMSRIPSGALGQPENIAEMVCWLLSDRASYATGGSFVVDGGYMAG</sequence>
<gene>
    <name evidence="2" type="ORF">OU415_01405</name>
</gene>
<dbReference type="Gene3D" id="3.40.50.720">
    <property type="entry name" value="NAD(P)-binding Rossmann-like Domain"/>
    <property type="match status" value="1"/>
</dbReference>
<dbReference type="RefSeq" id="WP_270946640.1">
    <property type="nucleotide sequence ID" value="NZ_JAQGLA010000002.1"/>
</dbReference>
<dbReference type="PANTHER" id="PTHR42760:SF40">
    <property type="entry name" value="3-OXOACYL-[ACYL-CARRIER-PROTEIN] REDUCTASE, CHLOROPLASTIC"/>
    <property type="match status" value="1"/>
</dbReference>
<dbReference type="PRINTS" id="PR00080">
    <property type="entry name" value="SDRFAMILY"/>
</dbReference>
<dbReference type="SUPFAM" id="SSF51735">
    <property type="entry name" value="NAD(P)-binding Rossmann-fold domains"/>
    <property type="match status" value="1"/>
</dbReference>
<keyword evidence="3" id="KW-1185">Reference proteome</keyword>
<dbReference type="Proteomes" id="UP001210380">
    <property type="component" value="Unassembled WGS sequence"/>
</dbReference>
<evidence type="ECO:0000313" key="2">
    <source>
        <dbReference type="EMBL" id="MDA3624071.1"/>
    </source>
</evidence>
<evidence type="ECO:0000256" key="1">
    <source>
        <dbReference type="ARBA" id="ARBA00006484"/>
    </source>
</evidence>
<reference evidence="2 3" key="1">
    <citation type="submission" date="2022-11" db="EMBL/GenBank/DDBJ databases">
        <title>Draft genome sequence of Saccharopolyspora sp. WRP15-2 isolated from rhizosphere soils of wild rice in Thailand.</title>
        <authorList>
            <person name="Duangmal K."/>
            <person name="Kammanee S."/>
            <person name="Muangham S."/>
        </authorList>
    </citation>
    <scope>NUCLEOTIDE SEQUENCE [LARGE SCALE GENOMIC DNA]</scope>
    <source>
        <strain evidence="2 3">WRP15-2</strain>
    </source>
</reference>
<dbReference type="Pfam" id="PF13561">
    <property type="entry name" value="adh_short_C2"/>
    <property type="match status" value="1"/>
</dbReference>
<dbReference type="InterPro" id="IPR036291">
    <property type="entry name" value="NAD(P)-bd_dom_sf"/>
</dbReference>
<dbReference type="PROSITE" id="PS00061">
    <property type="entry name" value="ADH_SHORT"/>
    <property type="match status" value="1"/>
</dbReference>